<dbReference type="EMBL" id="BMAT01007234">
    <property type="protein sequence ID" value="GFR60342.1"/>
    <property type="molecule type" value="Genomic_DNA"/>
</dbReference>
<comment type="caution">
    <text evidence="2">The sequence shown here is derived from an EMBL/GenBank/DDBJ whole genome shotgun (WGS) entry which is preliminary data.</text>
</comment>
<evidence type="ECO:0000313" key="2">
    <source>
        <dbReference type="EMBL" id="GFR60342.1"/>
    </source>
</evidence>
<evidence type="ECO:0000256" key="1">
    <source>
        <dbReference type="SAM" id="MobiDB-lite"/>
    </source>
</evidence>
<name>A0AAV4EH34_9GAST</name>
<accession>A0AAV4EH34</accession>
<sequence>MLRESDNDVDDSPGGVARPIFALPHISPWRSGHLYRDKLILVGSTGVINIKSQVARCISLWSPANVDTGGVGSGALGELIFSPGLGRHGLLGSGRANSDVPPGRKMDSGDKDTAPGAGQAVKVLHTESYSASRRPIRRSHSVPDLDVGETSTR</sequence>
<gene>
    <name evidence="2" type="ORF">ElyMa_003528300</name>
</gene>
<reference evidence="2 3" key="1">
    <citation type="journal article" date="2021" name="Elife">
        <title>Chloroplast acquisition without the gene transfer in kleptoplastic sea slugs, Plakobranchus ocellatus.</title>
        <authorList>
            <person name="Maeda T."/>
            <person name="Takahashi S."/>
            <person name="Yoshida T."/>
            <person name="Shimamura S."/>
            <person name="Takaki Y."/>
            <person name="Nagai Y."/>
            <person name="Toyoda A."/>
            <person name="Suzuki Y."/>
            <person name="Arimoto A."/>
            <person name="Ishii H."/>
            <person name="Satoh N."/>
            <person name="Nishiyama T."/>
            <person name="Hasebe M."/>
            <person name="Maruyama T."/>
            <person name="Minagawa J."/>
            <person name="Obokata J."/>
            <person name="Shigenobu S."/>
        </authorList>
    </citation>
    <scope>NUCLEOTIDE SEQUENCE [LARGE SCALE GENOMIC DNA]</scope>
</reference>
<dbReference type="AlphaFoldDB" id="A0AAV4EH34"/>
<organism evidence="2 3">
    <name type="scientific">Elysia marginata</name>
    <dbReference type="NCBI Taxonomy" id="1093978"/>
    <lineage>
        <taxon>Eukaryota</taxon>
        <taxon>Metazoa</taxon>
        <taxon>Spiralia</taxon>
        <taxon>Lophotrochozoa</taxon>
        <taxon>Mollusca</taxon>
        <taxon>Gastropoda</taxon>
        <taxon>Heterobranchia</taxon>
        <taxon>Euthyneura</taxon>
        <taxon>Panpulmonata</taxon>
        <taxon>Sacoglossa</taxon>
        <taxon>Placobranchoidea</taxon>
        <taxon>Plakobranchidae</taxon>
        <taxon>Elysia</taxon>
    </lineage>
</organism>
<feature type="compositionally biased region" description="Basic and acidic residues" evidence="1">
    <location>
        <begin position="102"/>
        <end position="113"/>
    </location>
</feature>
<protein>
    <submittedName>
        <fullName evidence="2">Uncharacterized protein</fullName>
    </submittedName>
</protein>
<feature type="region of interest" description="Disordered" evidence="1">
    <location>
        <begin position="91"/>
        <end position="153"/>
    </location>
</feature>
<keyword evidence="3" id="KW-1185">Reference proteome</keyword>
<proteinExistence type="predicted"/>
<evidence type="ECO:0000313" key="3">
    <source>
        <dbReference type="Proteomes" id="UP000762676"/>
    </source>
</evidence>
<dbReference type="Proteomes" id="UP000762676">
    <property type="component" value="Unassembled WGS sequence"/>
</dbReference>